<dbReference type="FunFam" id="3.10.20.370:FF:000001">
    <property type="entry name" value="Retrovirus-related Pol polyprotein from transposon 17.6-like protein"/>
    <property type="match status" value="1"/>
</dbReference>
<dbReference type="InterPro" id="IPR021109">
    <property type="entry name" value="Peptidase_aspartic_dom_sf"/>
</dbReference>
<protein>
    <recommendedName>
        <fullName evidence="1">RNA-directed DNA polymerase</fullName>
        <ecNumber evidence="1">2.7.7.49</ecNumber>
    </recommendedName>
</protein>
<dbReference type="InterPro" id="IPR041588">
    <property type="entry name" value="Integrase_H2C2"/>
</dbReference>
<dbReference type="InterPro" id="IPR012337">
    <property type="entry name" value="RNaseH-like_sf"/>
</dbReference>
<dbReference type="Gene3D" id="3.30.70.270">
    <property type="match status" value="2"/>
</dbReference>
<evidence type="ECO:0000256" key="9">
    <source>
        <dbReference type="ARBA" id="ARBA00023268"/>
    </source>
</evidence>
<evidence type="ECO:0000256" key="2">
    <source>
        <dbReference type="ARBA" id="ARBA00022670"/>
    </source>
</evidence>
<dbReference type="InterPro" id="IPR050951">
    <property type="entry name" value="Retrovirus_Pol_polyprotein"/>
</dbReference>
<dbReference type="InterPro" id="IPR000477">
    <property type="entry name" value="RT_dom"/>
</dbReference>
<dbReference type="FunFam" id="3.30.420.10:FF:000032">
    <property type="entry name" value="Retrovirus-related Pol polyprotein from transposon 297-like Protein"/>
    <property type="match status" value="1"/>
</dbReference>
<feature type="region of interest" description="Disordered" evidence="10">
    <location>
        <begin position="254"/>
        <end position="288"/>
    </location>
</feature>
<evidence type="ECO:0000256" key="8">
    <source>
        <dbReference type="ARBA" id="ARBA00022918"/>
    </source>
</evidence>
<keyword evidence="7" id="KW-0378">Hydrolase</keyword>
<comment type="caution">
    <text evidence="14">The sequence shown here is derived from an EMBL/GenBank/DDBJ whole genome shotgun (WGS) entry which is preliminary data.</text>
</comment>
<feature type="region of interest" description="Disordered" evidence="10">
    <location>
        <begin position="22"/>
        <end position="45"/>
    </location>
</feature>
<dbReference type="Gene3D" id="3.10.10.10">
    <property type="entry name" value="HIV Type 1 Reverse Transcriptase, subunit A, domain 1"/>
    <property type="match status" value="1"/>
</dbReference>
<dbReference type="Pfam" id="PF23055">
    <property type="entry name" value="DUF7041"/>
    <property type="match status" value="1"/>
</dbReference>
<keyword evidence="6" id="KW-0255">Endonuclease</keyword>
<dbReference type="Gene3D" id="1.10.340.70">
    <property type="match status" value="1"/>
</dbReference>
<dbReference type="SUPFAM" id="SSF50630">
    <property type="entry name" value="Acid proteases"/>
    <property type="match status" value="1"/>
</dbReference>
<keyword evidence="4" id="KW-0548">Nucleotidyltransferase</keyword>
<dbReference type="Pfam" id="PF00665">
    <property type="entry name" value="rve"/>
    <property type="match status" value="1"/>
</dbReference>
<feature type="domain" description="Peptidase A2" evidence="11">
    <location>
        <begin position="326"/>
        <end position="400"/>
    </location>
</feature>
<dbReference type="GO" id="GO:0003676">
    <property type="term" value="F:nucleic acid binding"/>
    <property type="evidence" value="ECO:0007669"/>
    <property type="project" value="InterPro"/>
</dbReference>
<feature type="domain" description="Reverse transcriptase" evidence="12">
    <location>
        <begin position="503"/>
        <end position="681"/>
    </location>
</feature>
<evidence type="ECO:0000256" key="6">
    <source>
        <dbReference type="ARBA" id="ARBA00022759"/>
    </source>
</evidence>
<evidence type="ECO:0000259" key="12">
    <source>
        <dbReference type="PROSITE" id="PS50878"/>
    </source>
</evidence>
<keyword evidence="5" id="KW-0540">Nuclease</keyword>
<feature type="compositionally biased region" description="Basic and acidic residues" evidence="10">
    <location>
        <begin position="271"/>
        <end position="282"/>
    </location>
</feature>
<keyword evidence="8" id="KW-0695">RNA-directed DNA polymerase</keyword>
<dbReference type="GO" id="GO:0006508">
    <property type="term" value="P:proteolysis"/>
    <property type="evidence" value="ECO:0007669"/>
    <property type="project" value="UniProtKB-KW"/>
</dbReference>
<dbReference type="SUPFAM" id="SSF53098">
    <property type="entry name" value="Ribonuclease H-like"/>
    <property type="match status" value="1"/>
</dbReference>
<keyword evidence="3" id="KW-0808">Transferase</keyword>
<dbReference type="SUPFAM" id="SSF56672">
    <property type="entry name" value="DNA/RNA polymerases"/>
    <property type="match status" value="1"/>
</dbReference>
<dbReference type="FunFam" id="3.10.10.10:FF:000007">
    <property type="entry name" value="Retrovirus-related Pol polyprotein from transposon 17.6-like Protein"/>
    <property type="match status" value="1"/>
</dbReference>
<proteinExistence type="predicted"/>
<dbReference type="CDD" id="cd01647">
    <property type="entry name" value="RT_LTR"/>
    <property type="match status" value="1"/>
</dbReference>
<feature type="compositionally biased region" description="Basic residues" evidence="10">
    <location>
        <begin position="257"/>
        <end position="269"/>
    </location>
</feature>
<dbReference type="PROSITE" id="PS50878">
    <property type="entry name" value="RT_POL"/>
    <property type="match status" value="1"/>
</dbReference>
<dbReference type="Pfam" id="PF17921">
    <property type="entry name" value="Integrase_H2C2"/>
    <property type="match status" value="1"/>
</dbReference>
<dbReference type="Pfam" id="PF17919">
    <property type="entry name" value="RT_RNaseH_2"/>
    <property type="match status" value="1"/>
</dbReference>
<dbReference type="GO" id="GO:0015074">
    <property type="term" value="P:DNA integration"/>
    <property type="evidence" value="ECO:0007669"/>
    <property type="project" value="InterPro"/>
</dbReference>
<keyword evidence="15" id="KW-1185">Reference proteome</keyword>
<evidence type="ECO:0000256" key="4">
    <source>
        <dbReference type="ARBA" id="ARBA00022695"/>
    </source>
</evidence>
<dbReference type="InterPro" id="IPR041577">
    <property type="entry name" value="RT_RNaseH_2"/>
</dbReference>
<dbReference type="Pfam" id="PF00078">
    <property type="entry name" value="RVT_1"/>
    <property type="match status" value="1"/>
</dbReference>
<evidence type="ECO:0000259" key="11">
    <source>
        <dbReference type="PROSITE" id="PS50175"/>
    </source>
</evidence>
<dbReference type="InterPro" id="IPR055469">
    <property type="entry name" value="DUF7041"/>
</dbReference>
<evidence type="ECO:0000256" key="7">
    <source>
        <dbReference type="ARBA" id="ARBA00022801"/>
    </source>
</evidence>
<evidence type="ECO:0000259" key="13">
    <source>
        <dbReference type="PROSITE" id="PS50994"/>
    </source>
</evidence>
<dbReference type="GO" id="GO:0003964">
    <property type="term" value="F:RNA-directed DNA polymerase activity"/>
    <property type="evidence" value="ECO:0007669"/>
    <property type="project" value="UniProtKB-KW"/>
</dbReference>
<evidence type="ECO:0000256" key="1">
    <source>
        <dbReference type="ARBA" id="ARBA00012493"/>
    </source>
</evidence>
<dbReference type="GO" id="GO:0004190">
    <property type="term" value="F:aspartic-type endopeptidase activity"/>
    <property type="evidence" value="ECO:0007669"/>
    <property type="project" value="InterPro"/>
</dbReference>
<evidence type="ECO:0000256" key="10">
    <source>
        <dbReference type="SAM" id="MobiDB-lite"/>
    </source>
</evidence>
<feature type="domain" description="Integrase catalytic" evidence="13">
    <location>
        <begin position="1027"/>
        <end position="1197"/>
    </location>
</feature>
<evidence type="ECO:0000313" key="14">
    <source>
        <dbReference type="EMBL" id="KAH0810547.1"/>
    </source>
</evidence>
<reference evidence="14" key="1">
    <citation type="journal article" date="2020" name="J Insects Food Feed">
        <title>The yellow mealworm (Tenebrio molitor) genome: a resource for the emerging insects as food and feed industry.</title>
        <authorList>
            <person name="Eriksson T."/>
            <person name="Andere A."/>
            <person name="Kelstrup H."/>
            <person name="Emery V."/>
            <person name="Picard C."/>
        </authorList>
    </citation>
    <scope>NUCLEOTIDE SEQUENCE</scope>
    <source>
        <strain evidence="14">Stoneville</strain>
        <tissue evidence="14">Whole head</tissue>
    </source>
</reference>
<dbReference type="PROSITE" id="PS50994">
    <property type="entry name" value="INTEGRASE"/>
    <property type="match status" value="1"/>
</dbReference>
<sequence length="1343" mass="151639">MAPTGDEQAKSVEQKIAELQQQLSEAQSKLRERSEPAETSVPNREIEEVRTASMKLPAFWRRDPKLWFSQIEAQFHSHLVRSDTSKYYAVIAALDCSTLQPVSNIIANPPATGKYDAVKKTLIDSYSDSREQQIRKLLKELDLGDRKPSELLREMKTLASDHVDDQMLQTLWLHRLPLNVQLLVSASDGVPLEKMASIADKLVEIVSNRGSPSIAAIANEPAPPAVAPQTTIAETLKSLQEQITALTTTVKQLANRGRYHSQQRQRSQSRNRNDNNEADKQNQKMHYPLQVRPELGKLSSPSLEEASCDGPKPQHRLFVTDASTGTQYLVDTGAEISVLPKHFLGKSCQPIEGNILFAANNTSIQVYGSKLLIVDLKLRRTFKWVFTVADVRKPILGADFLSHYHLLPDLRTRKLIDAETHLFATGKVLPCTVPSITTVLRDSPFHEILRRFSDITRQPPPGTPSKATVRHHIYTKGPPVAETPRRLSPEKLKIAQAEFQFMAEQGWCRPSSSPWASPLHLVPKKTPGEWRPCGDYRRLNSVTVPDSYPIPHIQDFANRLHNKTIFSKIDLVRAYNQIPVAEEDIPKTAVCTPFGLFEFTVMTFGLRNAAQTFQRHLHTVLGDLDFCFSYLDDILVASATAEEHAQQLETVFTRLRANHIVVNPAKCVFGEPEVEYLGHQISSAGCKPLPDKVAAITGYPKPATMKDLRRFLGMLNFYRRFVKKAAEIQSPLHNLLTNARKNDKRPVAWNPEAEAAFEQCKEELANAALLAHPMEHGDLTLTTDASDVAIGGVLQQRVQDSWQPLGFFSKKLTSTQKNYSTYDRELLGVYESVKHFRHMLEARVFTIQTDHKPLTFAFQQRSDKASPRQLRQLDFIGQFSTQIVHLPGDSNTVADALSRVEEITAATIFDNEELAVAQEADLELKQLLDSESTGLQLKQLTPAGADRPFYCDTSTDNVRPYVPKELRKKIFHLFHDPAHTGFRPTSRAIKNKFVWPRMDADVKLWSRTCLPCQRSKVSKHTRSPLTTFQIPDSRFEHVHMDIVGPLPESDGYRYCLTMTDRFTRWPEVTPMVDMTAETVAKAFYSTWVSRFGCPRKITTDQGRQFEAGVTTALTRLMGIQRFRTTAYRPQSNGIIERWHRTIKAAIMCQENPNWTAVLPSVLLGLRAAIKEDIQCSPAELTLGTELRLPGEFFLDSTSDTTDPTSFVEMLKAQIQSLRPTPTSRHDTKRVFVHPKLEDCSHVFLRDDTVRRPLQQPYTGPHKVLRRNGTSVTLVANGKTLTVHQDRLKPAFLPHQPTTEAQQDEPSVNHSTAPEQAPRPDDENTGRSRRPTKPPVRFRDYVPA</sequence>
<dbReference type="CDD" id="cd09274">
    <property type="entry name" value="RNase_HI_RT_Ty3"/>
    <property type="match status" value="1"/>
</dbReference>
<dbReference type="FunFam" id="2.40.70.10:FF:000130">
    <property type="entry name" value="Retrovirus-related Pol polyprotein from transposon opus-like Protein"/>
    <property type="match status" value="1"/>
</dbReference>
<dbReference type="EC" id="2.7.7.49" evidence="1"/>
<name>A0A8J6L8A7_TENMO</name>
<dbReference type="PROSITE" id="PS50175">
    <property type="entry name" value="ASP_PROT_RETROV"/>
    <property type="match status" value="1"/>
</dbReference>
<dbReference type="InterPro" id="IPR001995">
    <property type="entry name" value="Peptidase_A2_cat"/>
</dbReference>
<feature type="compositionally biased region" description="Polar residues" evidence="10">
    <location>
        <begin position="1297"/>
        <end position="1313"/>
    </location>
</feature>
<dbReference type="InterPro" id="IPR001584">
    <property type="entry name" value="Integrase_cat-core"/>
</dbReference>
<evidence type="ECO:0000256" key="5">
    <source>
        <dbReference type="ARBA" id="ARBA00022722"/>
    </source>
</evidence>
<dbReference type="GO" id="GO:0004519">
    <property type="term" value="F:endonuclease activity"/>
    <property type="evidence" value="ECO:0007669"/>
    <property type="project" value="UniProtKB-KW"/>
</dbReference>
<accession>A0A8J6L8A7</accession>
<dbReference type="InterPro" id="IPR036397">
    <property type="entry name" value="RNaseH_sf"/>
</dbReference>
<evidence type="ECO:0000256" key="3">
    <source>
        <dbReference type="ARBA" id="ARBA00022679"/>
    </source>
</evidence>
<reference evidence="14" key="2">
    <citation type="submission" date="2021-08" db="EMBL/GenBank/DDBJ databases">
        <authorList>
            <person name="Eriksson T."/>
        </authorList>
    </citation>
    <scope>NUCLEOTIDE SEQUENCE</scope>
    <source>
        <strain evidence="14">Stoneville</strain>
        <tissue evidence="14">Whole head</tissue>
    </source>
</reference>
<evidence type="ECO:0000313" key="15">
    <source>
        <dbReference type="Proteomes" id="UP000719412"/>
    </source>
</evidence>
<organism evidence="14 15">
    <name type="scientific">Tenebrio molitor</name>
    <name type="common">Yellow mealworm beetle</name>
    <dbReference type="NCBI Taxonomy" id="7067"/>
    <lineage>
        <taxon>Eukaryota</taxon>
        <taxon>Metazoa</taxon>
        <taxon>Ecdysozoa</taxon>
        <taxon>Arthropoda</taxon>
        <taxon>Hexapoda</taxon>
        <taxon>Insecta</taxon>
        <taxon>Pterygota</taxon>
        <taxon>Neoptera</taxon>
        <taxon>Endopterygota</taxon>
        <taxon>Coleoptera</taxon>
        <taxon>Polyphaga</taxon>
        <taxon>Cucujiformia</taxon>
        <taxon>Tenebrionidae</taxon>
        <taxon>Tenebrio</taxon>
    </lineage>
</organism>
<dbReference type="PANTHER" id="PTHR37984:SF5">
    <property type="entry name" value="PROTEIN NYNRIN-LIKE"/>
    <property type="match status" value="1"/>
</dbReference>
<gene>
    <name evidence="14" type="ORF">GEV33_012244</name>
</gene>
<dbReference type="InterPro" id="IPR043128">
    <property type="entry name" value="Rev_trsase/Diguanyl_cyclase"/>
</dbReference>
<keyword evidence="9" id="KW-0511">Multifunctional enzyme</keyword>
<dbReference type="Gene3D" id="3.30.420.10">
    <property type="entry name" value="Ribonuclease H-like superfamily/Ribonuclease H"/>
    <property type="match status" value="1"/>
</dbReference>
<dbReference type="EMBL" id="JABDTM020027428">
    <property type="protein sequence ID" value="KAH0810547.1"/>
    <property type="molecule type" value="Genomic_DNA"/>
</dbReference>
<dbReference type="PANTHER" id="PTHR37984">
    <property type="entry name" value="PROTEIN CBG26694"/>
    <property type="match status" value="1"/>
</dbReference>
<dbReference type="Proteomes" id="UP000719412">
    <property type="component" value="Unassembled WGS sequence"/>
</dbReference>
<feature type="region of interest" description="Disordered" evidence="10">
    <location>
        <begin position="1297"/>
        <end position="1343"/>
    </location>
</feature>
<dbReference type="FunFam" id="3.30.70.270:FF:000026">
    <property type="entry name" value="Transposon Ty3-G Gag-Pol polyprotein"/>
    <property type="match status" value="1"/>
</dbReference>
<keyword evidence="2" id="KW-0645">Protease</keyword>
<dbReference type="GO" id="GO:0042575">
    <property type="term" value="C:DNA polymerase complex"/>
    <property type="evidence" value="ECO:0007669"/>
    <property type="project" value="UniProtKB-ARBA"/>
</dbReference>
<dbReference type="InterPro" id="IPR043502">
    <property type="entry name" value="DNA/RNA_pol_sf"/>
</dbReference>